<keyword evidence="4" id="KW-0808">Transferase</keyword>
<name>A0ABS8NMI9_9BACT</name>
<dbReference type="SUPFAM" id="SSF53383">
    <property type="entry name" value="PLP-dependent transferases"/>
    <property type="match status" value="1"/>
</dbReference>
<organism evidence="4 5">
    <name type="scientific">Rhodopirellula halodulae</name>
    <dbReference type="NCBI Taxonomy" id="2894198"/>
    <lineage>
        <taxon>Bacteria</taxon>
        <taxon>Pseudomonadati</taxon>
        <taxon>Planctomycetota</taxon>
        <taxon>Planctomycetia</taxon>
        <taxon>Pirellulales</taxon>
        <taxon>Pirellulaceae</taxon>
        <taxon>Rhodopirellula</taxon>
    </lineage>
</organism>
<comment type="similarity">
    <text evidence="2 3">Belongs to the DegT/DnrJ/EryC1 family.</text>
</comment>
<sequence length="441" mass="47564">MTVPANERFEDAPDGWPAWPPRIPELTHAISDSVARILQDGQWGTYPETTAKTLAEAARNQPGVHETGVHQQCTAETVEAACQIVETDRRGGRSNVAEATNAGRRARLCSSGTSAIELALRALGVGSHKSSRQATDVILSAYDYPGNFRTIELLGGRPVLCDTDPVATSIQSCSVTGLTPSLPSIESIQSPPGSVLLVSHLHGQLADSTALANLCSDRDWMLIEDACQAFGAGTIEINAAGEDVFHPVGERADWTTYSFGGSKPVTCGNGGALMTPSEKRFHQLRGIVDRPSDTFPMSPLQCAALLPQLPLVSRWNAIRCENALKLSQLDWESVGCMAIWDDNPAVIRAPYKFPVLAQDAETRSRVLAALKQIQLPCGEGFRSMHRTSDRRSSKPVPLDNAEILSDRLLVVDHRALLADDVADRVKACLRTIAGGSRIRSD</sequence>
<dbReference type="InterPro" id="IPR000653">
    <property type="entry name" value="DegT/StrS_aminotransferase"/>
</dbReference>
<evidence type="ECO:0000256" key="2">
    <source>
        <dbReference type="ARBA" id="ARBA00037999"/>
    </source>
</evidence>
<reference evidence="4" key="1">
    <citation type="submission" date="2021-11" db="EMBL/GenBank/DDBJ databases">
        <title>Genome sequence.</title>
        <authorList>
            <person name="Sun Q."/>
        </authorList>
    </citation>
    <scope>NUCLEOTIDE SEQUENCE</scope>
    <source>
        <strain evidence="4">JC740</strain>
    </source>
</reference>
<dbReference type="PANTHER" id="PTHR30244:SF36">
    <property type="entry name" value="3-OXO-GLUCOSE-6-PHOSPHATE:GLUTAMATE AMINOTRANSFERASE"/>
    <property type="match status" value="1"/>
</dbReference>
<evidence type="ECO:0000256" key="3">
    <source>
        <dbReference type="RuleBase" id="RU004508"/>
    </source>
</evidence>
<evidence type="ECO:0000313" key="4">
    <source>
        <dbReference type="EMBL" id="MCC9644798.1"/>
    </source>
</evidence>
<evidence type="ECO:0000256" key="1">
    <source>
        <dbReference type="ARBA" id="ARBA00022898"/>
    </source>
</evidence>
<keyword evidence="1 3" id="KW-0663">Pyridoxal phosphate</keyword>
<keyword evidence="4" id="KW-0032">Aminotransferase</keyword>
<dbReference type="InterPro" id="IPR015421">
    <property type="entry name" value="PyrdxlP-dep_Trfase_major"/>
</dbReference>
<dbReference type="Proteomes" id="UP001430306">
    <property type="component" value="Unassembled WGS sequence"/>
</dbReference>
<dbReference type="InterPro" id="IPR015422">
    <property type="entry name" value="PyrdxlP-dep_Trfase_small"/>
</dbReference>
<evidence type="ECO:0000313" key="5">
    <source>
        <dbReference type="Proteomes" id="UP001430306"/>
    </source>
</evidence>
<dbReference type="Pfam" id="PF01041">
    <property type="entry name" value="DegT_DnrJ_EryC1"/>
    <property type="match status" value="1"/>
</dbReference>
<dbReference type="InterPro" id="IPR015424">
    <property type="entry name" value="PyrdxlP-dep_Trfase"/>
</dbReference>
<proteinExistence type="inferred from homology"/>
<keyword evidence="5" id="KW-1185">Reference proteome</keyword>
<dbReference type="GO" id="GO:0008483">
    <property type="term" value="F:transaminase activity"/>
    <property type="evidence" value="ECO:0007669"/>
    <property type="project" value="UniProtKB-KW"/>
</dbReference>
<dbReference type="Gene3D" id="3.40.640.10">
    <property type="entry name" value="Type I PLP-dependent aspartate aminotransferase-like (Major domain)"/>
    <property type="match status" value="1"/>
</dbReference>
<dbReference type="PANTHER" id="PTHR30244">
    <property type="entry name" value="TRANSAMINASE"/>
    <property type="match status" value="1"/>
</dbReference>
<dbReference type="Gene3D" id="3.90.1150.10">
    <property type="entry name" value="Aspartate Aminotransferase, domain 1"/>
    <property type="match status" value="1"/>
</dbReference>
<accession>A0ABS8NMI9</accession>
<dbReference type="EMBL" id="JAJKFW010000060">
    <property type="protein sequence ID" value="MCC9644798.1"/>
    <property type="molecule type" value="Genomic_DNA"/>
</dbReference>
<comment type="caution">
    <text evidence="4">The sequence shown here is derived from an EMBL/GenBank/DDBJ whole genome shotgun (WGS) entry which is preliminary data.</text>
</comment>
<gene>
    <name evidence="4" type="ORF">LOC71_21190</name>
</gene>
<protein>
    <submittedName>
        <fullName evidence="4">DegT/DnrJ/EryC1/StrS family aminotransferase</fullName>
    </submittedName>
</protein>